<dbReference type="RefSeq" id="WP_012108720.1">
    <property type="nucleotide sequence ID" value="NC_009714.1"/>
</dbReference>
<proteinExistence type="predicted"/>
<gene>
    <name evidence="1" type="ordered locus">CHAB381_0865</name>
</gene>
<evidence type="ECO:0000313" key="1">
    <source>
        <dbReference type="EMBL" id="ABS51740.1"/>
    </source>
</evidence>
<dbReference type="EMBL" id="CP000776">
    <property type="protein sequence ID" value="ABS51740.1"/>
    <property type="molecule type" value="Genomic_DNA"/>
</dbReference>
<accession>A7I1N8</accession>
<dbReference type="eggNOG" id="COG0068">
    <property type="taxonomic scope" value="Bacteria"/>
</dbReference>
<evidence type="ECO:0000313" key="2">
    <source>
        <dbReference type="Proteomes" id="UP000002407"/>
    </source>
</evidence>
<protein>
    <recommendedName>
        <fullName evidence="3">Protein hydE</fullName>
    </recommendedName>
</protein>
<dbReference type="Gene3D" id="3.30.420.40">
    <property type="match status" value="1"/>
</dbReference>
<evidence type="ECO:0008006" key="3">
    <source>
        <dbReference type="Google" id="ProtNLM"/>
    </source>
</evidence>
<sequence>MIVSFEFIYMHKNRILGDFLEIYALKSGMKFSIFDDGKKITLFIEGEEKECLNFADNYMKYIPTSVFLKQPSVKVVEKMHKNNFKSSGVKFPNITPSVVYNFADNKGALIENEFGILSQVSIFYSGKFVAVNKDNFTEILTFAYKHLSHYQSVIIKYNDDEIALSADINFNKSRVIIPTNPLSISKMFAPDESSLNALASYEKPVVNLKLNAIFRKNHSEAPCFFDVKLPEDIFTYALCAKLYNDDIFFLCANFDSEIFKIALTKTSQIIINHGKFLSKSNVDFINGKNDKNLALFGLKSAELGALDRKILRVFLSKKNADKILIYDENSEKSFLKISIPKNFEAIKEKIVSSETGKKLFQNFSADFDFPKGEIADDTPNFYTIFEICAQILYGKSAEILLQNALLFNGEKGVRLDFKVENGEFDMVLLIKNAMSYRLAGVDEKLLSFGFIDSLAYFISDFMDDIQSDFGFDLAIFEGTLFENKKLANNVLELTAKNYNAKFSYQYGLEI</sequence>
<dbReference type="STRING" id="360107.CHAB381_0865"/>
<dbReference type="Proteomes" id="UP000002407">
    <property type="component" value="Chromosome"/>
</dbReference>
<dbReference type="AlphaFoldDB" id="A7I1N8"/>
<organism evidence="1 2">
    <name type="scientific">Campylobacter hominis (strain ATCC BAA-381 / DSM 21671 / CCUG 45161 / LMG 19568 / NCTC 13146 / CH001A)</name>
    <dbReference type="NCBI Taxonomy" id="360107"/>
    <lineage>
        <taxon>Bacteria</taxon>
        <taxon>Pseudomonadati</taxon>
        <taxon>Campylobacterota</taxon>
        <taxon>Epsilonproteobacteria</taxon>
        <taxon>Campylobacterales</taxon>
        <taxon>Campylobacteraceae</taxon>
        <taxon>Campylobacter</taxon>
    </lineage>
</organism>
<name>A7I1N8_CAMHC</name>
<dbReference type="KEGG" id="cha:CHAB381_0865"/>
<dbReference type="OrthoDB" id="5318537at2"/>
<dbReference type="HOGENOM" id="CLU_031615_1_0_7"/>
<reference evidence="2" key="1">
    <citation type="submission" date="2007-07" db="EMBL/GenBank/DDBJ databases">
        <title>Complete genome sequence of Campylobacter hominis ATCC BAA-381, a commensal isolated from the human gastrointestinal tract.</title>
        <authorList>
            <person name="Fouts D.E."/>
            <person name="Mongodin E.F."/>
            <person name="Puiu D."/>
            <person name="Sebastian Y."/>
            <person name="Miller W.G."/>
            <person name="Mandrell R.E."/>
            <person name="Nelson K.E."/>
        </authorList>
    </citation>
    <scope>NUCLEOTIDE SEQUENCE [LARGE SCALE GENOMIC DNA]</scope>
    <source>
        <strain evidence="2">ATCC BAA-381 / LMG 19568 / NCTC 13146 / CH001A</strain>
    </source>
</reference>
<keyword evidence="2" id="KW-1185">Reference proteome</keyword>